<feature type="transmembrane region" description="Helical" evidence="1">
    <location>
        <begin position="231"/>
        <end position="248"/>
    </location>
</feature>
<feature type="transmembrane region" description="Helical" evidence="1">
    <location>
        <begin position="54"/>
        <end position="80"/>
    </location>
</feature>
<feature type="transmembrane region" description="Helical" evidence="1">
    <location>
        <begin position="92"/>
        <end position="114"/>
    </location>
</feature>
<feature type="transmembrane region" description="Helical" evidence="1">
    <location>
        <begin position="190"/>
        <end position="210"/>
    </location>
</feature>
<comment type="caution">
    <text evidence="2">The sequence shown here is derived from an EMBL/GenBank/DDBJ whole genome shotgun (WGS) entry which is preliminary data.</text>
</comment>
<gene>
    <name evidence="2" type="ORF">ACFR99_03520</name>
</gene>
<dbReference type="AlphaFoldDB" id="A0ABD6BC78"/>
<feature type="transmembrane region" description="Helical" evidence="1">
    <location>
        <begin position="287"/>
        <end position="307"/>
    </location>
</feature>
<feature type="transmembrane region" description="Helical" evidence="1">
    <location>
        <begin position="23"/>
        <end position="42"/>
    </location>
</feature>
<dbReference type="SUPFAM" id="SSF81442">
    <property type="entry name" value="Cytochrome c oxidase subunit I-like"/>
    <property type="match status" value="2"/>
</dbReference>
<evidence type="ECO:0000313" key="2">
    <source>
        <dbReference type="EMBL" id="MFD1562623.1"/>
    </source>
</evidence>
<feature type="transmembrane region" description="Helical" evidence="1">
    <location>
        <begin position="149"/>
        <end position="170"/>
    </location>
</feature>
<keyword evidence="1" id="KW-1133">Transmembrane helix</keyword>
<feature type="transmembrane region" description="Helical" evidence="1">
    <location>
        <begin position="371"/>
        <end position="393"/>
    </location>
</feature>
<dbReference type="Gene3D" id="1.20.210.10">
    <property type="entry name" value="Cytochrome c oxidase-like, subunit I domain"/>
    <property type="match status" value="1"/>
</dbReference>
<name>A0ABD6BC78_9EURY</name>
<dbReference type="Proteomes" id="UP001597076">
    <property type="component" value="Unassembled WGS sequence"/>
</dbReference>
<dbReference type="InterPro" id="IPR036927">
    <property type="entry name" value="Cyt_c_oxase-like_su1_sf"/>
</dbReference>
<keyword evidence="3" id="KW-1185">Reference proteome</keyword>
<dbReference type="EMBL" id="JBHUDI010000002">
    <property type="protein sequence ID" value="MFD1562623.1"/>
    <property type="molecule type" value="Genomic_DNA"/>
</dbReference>
<keyword evidence="1" id="KW-0472">Membrane</keyword>
<evidence type="ECO:0000256" key="1">
    <source>
        <dbReference type="SAM" id="Phobius"/>
    </source>
</evidence>
<evidence type="ECO:0008006" key="4">
    <source>
        <dbReference type="Google" id="ProtNLM"/>
    </source>
</evidence>
<accession>A0ABD6BC78</accession>
<proteinExistence type="predicted"/>
<sequence length="453" mass="48737">MGAIPGNVDADQSPPMTIPLRHFLVGLGFLLFGAVVGTLSALGTLSGQPILTHVHLLLAGWVCVTIMGAMTQFVPVWSGVSLHSRRLASTQLWLVTGGLVVFAGTLLAGAYQWLPVGGGLMLIGFWAFVYNIGRTLDAARPWDITERHFALALAFFVSLTVLGVTLAIAYTRPLFIDLPVTHGSVRLAHATLAIYGAVLTTVFGALYQLATMFTQSKLHGIDEPLRRIEEYGFPIGVLALASGRLFVHDLLARIGGVLIVVSVLAISIILARRLLEAQVPWTPMLSRYAVVAATMAAWALWTATFWVRAPLESTMLFGAPGAVHLLTLGVIGFVVLGTLYHVVPFIVWVHRYSDRLGLEAVPMIDDLYDDRLATVDFALLTVGLCLLVVADLIEFPTAMSVAGGLAVTAGSAVFLANMVLVIRRHSPQTLPGILFDRFASEHDDARAQSTVEP</sequence>
<feature type="transmembrane region" description="Helical" evidence="1">
    <location>
        <begin position="120"/>
        <end position="137"/>
    </location>
</feature>
<evidence type="ECO:0000313" key="3">
    <source>
        <dbReference type="Proteomes" id="UP001597076"/>
    </source>
</evidence>
<organism evidence="2 3">
    <name type="scientific">Haloarchaeobius amylolyticus</name>
    <dbReference type="NCBI Taxonomy" id="1198296"/>
    <lineage>
        <taxon>Archaea</taxon>
        <taxon>Methanobacteriati</taxon>
        <taxon>Methanobacteriota</taxon>
        <taxon>Stenosarchaea group</taxon>
        <taxon>Halobacteria</taxon>
        <taxon>Halobacteriales</taxon>
        <taxon>Halorubellaceae</taxon>
        <taxon>Haloarchaeobius</taxon>
    </lineage>
</organism>
<reference evidence="2 3" key="1">
    <citation type="journal article" date="2019" name="Int. J. Syst. Evol. Microbiol.">
        <title>The Global Catalogue of Microorganisms (GCM) 10K type strain sequencing project: providing services to taxonomists for standard genome sequencing and annotation.</title>
        <authorList>
            <consortium name="The Broad Institute Genomics Platform"/>
            <consortium name="The Broad Institute Genome Sequencing Center for Infectious Disease"/>
            <person name="Wu L."/>
            <person name="Ma J."/>
        </authorList>
    </citation>
    <scope>NUCLEOTIDE SEQUENCE [LARGE SCALE GENOMIC DNA]</scope>
    <source>
        <strain evidence="2 3">CGMCC 1.12230</strain>
    </source>
</reference>
<protein>
    <recommendedName>
        <fullName evidence="4">Cbb3-type cytochrome c oxidase subunit I</fullName>
    </recommendedName>
</protein>
<keyword evidence="1" id="KW-0812">Transmembrane</keyword>
<feature type="transmembrane region" description="Helical" evidence="1">
    <location>
        <begin position="399"/>
        <end position="422"/>
    </location>
</feature>
<feature type="transmembrane region" description="Helical" evidence="1">
    <location>
        <begin position="327"/>
        <end position="350"/>
    </location>
</feature>
<feature type="transmembrane region" description="Helical" evidence="1">
    <location>
        <begin position="254"/>
        <end position="275"/>
    </location>
</feature>
<dbReference type="RefSeq" id="WP_390284428.1">
    <property type="nucleotide sequence ID" value="NZ_JBHUDI010000002.1"/>
</dbReference>